<name>A0AAD8LGP3_BABGI</name>
<accession>A0AAD8LGP3</accession>
<keyword evidence="3" id="KW-1185">Reference proteome</keyword>
<sequence length="228" mass="26658">MIKRSKLARLRRFAANASRSPLQAKLDRLWGFDPKPIKSRRRASKNGPHRKNESLDAKSKVEKAFASLDAVEDSTDVEQKAQEAPTSTKEREEHRKPWEPDPEVEEQRKLFKQTVKELHSFVYPHLDPIAKRQYDNAKLVALGGKVAHNRKMPYSEFMQRSKALKRNVEKNKELEKQLGVKLFKDTKGGARFAEIEKRKRKREFNKSRPLLDYGDKSGVYYIKNKKKR</sequence>
<dbReference type="GO" id="GO:0005730">
    <property type="term" value="C:nucleolus"/>
    <property type="evidence" value="ECO:0007669"/>
    <property type="project" value="TreeGrafter"/>
</dbReference>
<evidence type="ECO:0000313" key="2">
    <source>
        <dbReference type="EMBL" id="KAK1442295.1"/>
    </source>
</evidence>
<dbReference type="Pfam" id="PF15375">
    <property type="entry name" value="FSAF1"/>
    <property type="match status" value="1"/>
</dbReference>
<protein>
    <submittedName>
        <fullName evidence="2">Uncharacterized protein</fullName>
    </submittedName>
</protein>
<evidence type="ECO:0000256" key="1">
    <source>
        <dbReference type="SAM" id="MobiDB-lite"/>
    </source>
</evidence>
<dbReference type="PANTHER" id="PTHR28096:SF1">
    <property type="entry name" value="PROTEIN FAF1"/>
    <property type="match status" value="1"/>
</dbReference>
<dbReference type="InterPro" id="IPR027973">
    <property type="entry name" value="FSAF1-like"/>
</dbReference>
<dbReference type="EMBL" id="JAVEPI010000004">
    <property type="protein sequence ID" value="KAK1442295.1"/>
    <property type="molecule type" value="Genomic_DNA"/>
</dbReference>
<dbReference type="PANTHER" id="PTHR28096">
    <property type="entry name" value="PROTEIN FAF1"/>
    <property type="match status" value="1"/>
</dbReference>
<comment type="caution">
    <text evidence="2">The sequence shown here is derived from an EMBL/GenBank/DDBJ whole genome shotgun (WGS) entry which is preliminary data.</text>
</comment>
<evidence type="ECO:0000313" key="3">
    <source>
        <dbReference type="Proteomes" id="UP001230268"/>
    </source>
</evidence>
<dbReference type="InterPro" id="IPR053030">
    <property type="entry name" value="Ribosomal_biogenesis_FAF1-like"/>
</dbReference>
<reference evidence="2" key="1">
    <citation type="submission" date="2023-08" db="EMBL/GenBank/DDBJ databases">
        <title>Draft sequence of the Babesia gibsoni genome.</title>
        <authorList>
            <person name="Yamagishi J.Y."/>
            <person name="Xuan X.X."/>
        </authorList>
    </citation>
    <scope>NUCLEOTIDE SEQUENCE</scope>
    <source>
        <strain evidence="2">Azabu</strain>
    </source>
</reference>
<feature type="compositionally biased region" description="Basic residues" evidence="1">
    <location>
        <begin position="37"/>
        <end position="49"/>
    </location>
</feature>
<dbReference type="Proteomes" id="UP001230268">
    <property type="component" value="Unassembled WGS sequence"/>
</dbReference>
<organism evidence="2 3">
    <name type="scientific">Babesia gibsoni</name>
    <dbReference type="NCBI Taxonomy" id="33632"/>
    <lineage>
        <taxon>Eukaryota</taxon>
        <taxon>Sar</taxon>
        <taxon>Alveolata</taxon>
        <taxon>Apicomplexa</taxon>
        <taxon>Aconoidasida</taxon>
        <taxon>Piroplasmida</taxon>
        <taxon>Babesiidae</taxon>
        <taxon>Babesia</taxon>
    </lineage>
</organism>
<dbReference type="AlphaFoldDB" id="A0AAD8LGP3"/>
<gene>
    <name evidence="2" type="ORF">BgAZ_403250</name>
</gene>
<feature type="compositionally biased region" description="Basic and acidic residues" evidence="1">
    <location>
        <begin position="50"/>
        <end position="63"/>
    </location>
</feature>
<dbReference type="GO" id="GO:0000462">
    <property type="term" value="P:maturation of SSU-rRNA from tricistronic rRNA transcript (SSU-rRNA, 5.8S rRNA, LSU-rRNA)"/>
    <property type="evidence" value="ECO:0007669"/>
    <property type="project" value="TreeGrafter"/>
</dbReference>
<feature type="region of interest" description="Disordered" evidence="1">
    <location>
        <begin position="14"/>
        <end position="106"/>
    </location>
</feature>
<proteinExistence type="predicted"/>
<feature type="compositionally biased region" description="Basic and acidic residues" evidence="1">
    <location>
        <begin position="88"/>
        <end position="106"/>
    </location>
</feature>